<keyword evidence="2" id="KW-0269">Exonuclease</keyword>
<dbReference type="Pfam" id="PF19580">
    <property type="entry name" value="Exo_endo_phos_3"/>
    <property type="match status" value="1"/>
</dbReference>
<proteinExistence type="predicted"/>
<dbReference type="PATRIC" id="fig|1395125.3.peg.844"/>
<dbReference type="PANTHER" id="PTHR42834:SF1">
    <property type="entry name" value="ENDONUCLEASE_EXONUCLEASE_PHOSPHATASE FAMILY PROTEIN (AFU_ORTHOLOGUE AFUA_3G09210)"/>
    <property type="match status" value="1"/>
</dbReference>
<dbReference type="GO" id="GO:0004527">
    <property type="term" value="F:exonuclease activity"/>
    <property type="evidence" value="ECO:0007669"/>
    <property type="project" value="UniProtKB-KW"/>
</dbReference>
<dbReference type="AlphaFoldDB" id="U2KUA0"/>
<reference evidence="2 3" key="1">
    <citation type="submission" date="2013-08" db="EMBL/GenBank/DDBJ databases">
        <authorList>
            <person name="Durkin A.S."/>
            <person name="Haft D.R."/>
            <person name="McCorrison J."/>
            <person name="Torralba M."/>
            <person name="Gillis M."/>
            <person name="Haft D.H."/>
            <person name="Methe B."/>
            <person name="Sutton G."/>
            <person name="Nelson K.E."/>
        </authorList>
    </citation>
    <scope>NUCLEOTIDE SEQUENCE [LARGE SCALE GENOMIC DNA]</scope>
    <source>
        <strain evidence="2 3">F0493</strain>
    </source>
</reference>
<name>U2KUA0_9BACT</name>
<comment type="caution">
    <text evidence="2">The sequence shown here is derived from an EMBL/GenBank/DDBJ whole genome shotgun (WGS) entry which is preliminary data.</text>
</comment>
<evidence type="ECO:0000313" key="2">
    <source>
        <dbReference type="EMBL" id="ERK02027.1"/>
    </source>
</evidence>
<evidence type="ECO:0000313" key="3">
    <source>
        <dbReference type="Proteomes" id="UP000017023"/>
    </source>
</evidence>
<dbReference type="SUPFAM" id="SSF56219">
    <property type="entry name" value="DNase I-like"/>
    <property type="match status" value="1"/>
</dbReference>
<dbReference type="GO" id="GO:0004519">
    <property type="term" value="F:endonuclease activity"/>
    <property type="evidence" value="ECO:0007669"/>
    <property type="project" value="UniProtKB-KW"/>
</dbReference>
<organism evidence="2 3">
    <name type="scientific">Segatella salivae F0493</name>
    <dbReference type="NCBI Taxonomy" id="1395125"/>
    <lineage>
        <taxon>Bacteria</taxon>
        <taxon>Pseudomonadati</taxon>
        <taxon>Bacteroidota</taxon>
        <taxon>Bacteroidia</taxon>
        <taxon>Bacteroidales</taxon>
        <taxon>Prevotellaceae</taxon>
        <taxon>Segatella</taxon>
    </lineage>
</organism>
<gene>
    <name evidence="2" type="ORF">HMPREF9145_0253</name>
</gene>
<dbReference type="EMBL" id="AWGW01000007">
    <property type="protein sequence ID" value="ERK02027.1"/>
    <property type="molecule type" value="Genomic_DNA"/>
</dbReference>
<dbReference type="Proteomes" id="UP000017023">
    <property type="component" value="Unassembled WGS sequence"/>
</dbReference>
<dbReference type="PANTHER" id="PTHR42834">
    <property type="entry name" value="ENDONUCLEASE/EXONUCLEASE/PHOSPHATASE FAMILY PROTEIN (AFU_ORTHOLOGUE AFUA_3G09210)"/>
    <property type="match status" value="1"/>
</dbReference>
<dbReference type="InterPro" id="IPR036691">
    <property type="entry name" value="Endo/exonu/phosph_ase_sf"/>
</dbReference>
<dbReference type="Gene3D" id="3.60.10.10">
    <property type="entry name" value="Endonuclease/exonuclease/phosphatase"/>
    <property type="match status" value="1"/>
</dbReference>
<feature type="domain" description="Endonuclease/exonuclease/phosphatase" evidence="1">
    <location>
        <begin position="54"/>
        <end position="370"/>
    </location>
</feature>
<protein>
    <submittedName>
        <fullName evidence="2">Endonuclease/exonuclease/phosphatase family protein</fullName>
    </submittedName>
</protein>
<dbReference type="InterPro" id="IPR005135">
    <property type="entry name" value="Endo/exonuclease/phosphatase"/>
</dbReference>
<keyword evidence="2" id="KW-0540">Nuclease</keyword>
<accession>U2KUA0</accession>
<keyword evidence="2" id="KW-0255">Endonuclease</keyword>
<sequence>MRTFANGNSYEMNSILNWDNTVLSIKMKRQLILLAMLFVCIASIAQKKFSVYAIGFYNQENLFDTCHDAGKYDQDFLPTGSYHWDGLKYSHKLHNMARALADMGTDVLPNVGCAVIGLSEVENNKVLTDLTAQPELKARNYQFCHIEGPDKRGIDCALIYNPSLFTVETQRLVPYRNSAEQDTSFATRGFLTITGTLANEPVAFVVCHLPSRYNGSSYREWGASQIKAVKDSLLALNPQIKVFVMGDMNDDPTDKSMHSTLSAKESVEKVEANDMYNPWYNILKKQGKGTLMYRGSWNLFDQIIMTPNLINKKGQRNYTTLKFWKNQIQRMPYLFQQEGQYKGSPKRTSAGGAWLDGFSDHLPVCVYLIKEQQ</sequence>
<keyword evidence="2" id="KW-0378">Hydrolase</keyword>
<evidence type="ECO:0000259" key="1">
    <source>
        <dbReference type="Pfam" id="PF19580"/>
    </source>
</evidence>